<keyword evidence="4" id="KW-1185">Reference proteome</keyword>
<dbReference type="Proteomes" id="UP000599578">
    <property type="component" value="Unassembled WGS sequence"/>
</dbReference>
<sequence>MRITIKKLLSATALSLCFSAAASADESTTIIFNSFFPPQNFINTKVLPKWIREIDKATDGRVKIIVPPKTVSPPQQLWEAISTGLADAGYLYNGFLPSNVSLPLIAHLPGLTSESSEAMSVSLWKTYQQYFKDANEFSSDFELLSLFVASPAEFYSISDTNFSSSEQLKKAKIWALPGTTASIMKNTDISVVSGPAAQIHEFVSHGVVDAFVGIPYIDAEAFKASNYIKSVTNFKRNIFAPSFSVLISNKKWLEISETDREAIKNISGEYFSHLIGKEFDKNNIKAKKKIEKKGISYVDAGDDLEAVIKAASDPLYFQWKETAKAKGVDGEAAINYYNSNFSN</sequence>
<dbReference type="Pfam" id="PF03480">
    <property type="entry name" value="DctP"/>
    <property type="match status" value="1"/>
</dbReference>
<feature type="chain" id="PRO_5036972902" evidence="2">
    <location>
        <begin position="25"/>
        <end position="343"/>
    </location>
</feature>
<dbReference type="InterPro" id="IPR018389">
    <property type="entry name" value="DctP_fam"/>
</dbReference>
<dbReference type="Gene3D" id="3.40.190.170">
    <property type="entry name" value="Bacterial extracellular solute-binding protein, family 7"/>
    <property type="match status" value="1"/>
</dbReference>
<gene>
    <name evidence="3" type="ORF">GCM10011348_15290</name>
</gene>
<dbReference type="AlphaFoldDB" id="A0A917ZBR4"/>
<dbReference type="GO" id="GO:0055085">
    <property type="term" value="P:transmembrane transport"/>
    <property type="evidence" value="ECO:0007669"/>
    <property type="project" value="InterPro"/>
</dbReference>
<proteinExistence type="predicted"/>
<keyword evidence="1 2" id="KW-0732">Signal</keyword>
<evidence type="ECO:0000256" key="2">
    <source>
        <dbReference type="SAM" id="SignalP"/>
    </source>
</evidence>
<dbReference type="PANTHER" id="PTHR33376:SF15">
    <property type="entry name" value="BLL6794 PROTEIN"/>
    <property type="match status" value="1"/>
</dbReference>
<comment type="caution">
    <text evidence="3">The sequence shown here is derived from an EMBL/GenBank/DDBJ whole genome shotgun (WGS) entry which is preliminary data.</text>
</comment>
<organism evidence="3 4">
    <name type="scientific">Marinobacterium nitratireducens</name>
    <dbReference type="NCBI Taxonomy" id="518897"/>
    <lineage>
        <taxon>Bacteria</taxon>
        <taxon>Pseudomonadati</taxon>
        <taxon>Pseudomonadota</taxon>
        <taxon>Gammaproteobacteria</taxon>
        <taxon>Oceanospirillales</taxon>
        <taxon>Oceanospirillaceae</taxon>
        <taxon>Marinobacterium</taxon>
    </lineage>
</organism>
<evidence type="ECO:0000313" key="3">
    <source>
        <dbReference type="EMBL" id="GGO79876.1"/>
    </source>
</evidence>
<dbReference type="InterPro" id="IPR038404">
    <property type="entry name" value="TRAP_DctP_sf"/>
</dbReference>
<dbReference type="PANTHER" id="PTHR33376">
    <property type="match status" value="1"/>
</dbReference>
<evidence type="ECO:0000256" key="1">
    <source>
        <dbReference type="ARBA" id="ARBA00022729"/>
    </source>
</evidence>
<dbReference type="EMBL" id="BMLT01000003">
    <property type="protein sequence ID" value="GGO79876.1"/>
    <property type="molecule type" value="Genomic_DNA"/>
</dbReference>
<name>A0A917ZBR4_9GAMM</name>
<feature type="signal peptide" evidence="2">
    <location>
        <begin position="1"/>
        <end position="24"/>
    </location>
</feature>
<reference evidence="3 4" key="1">
    <citation type="journal article" date="2014" name="Int. J. Syst. Evol. Microbiol.">
        <title>Complete genome sequence of Corynebacterium casei LMG S-19264T (=DSM 44701T), isolated from a smear-ripened cheese.</title>
        <authorList>
            <consortium name="US DOE Joint Genome Institute (JGI-PGF)"/>
            <person name="Walter F."/>
            <person name="Albersmeier A."/>
            <person name="Kalinowski J."/>
            <person name="Ruckert C."/>
        </authorList>
    </citation>
    <scope>NUCLEOTIDE SEQUENCE [LARGE SCALE GENOMIC DNA]</scope>
    <source>
        <strain evidence="3 4">CGMCC 1.7286</strain>
    </source>
</reference>
<evidence type="ECO:0000313" key="4">
    <source>
        <dbReference type="Proteomes" id="UP000599578"/>
    </source>
</evidence>
<protein>
    <submittedName>
        <fullName evidence="3">ABC transporter substrate-binding protein</fullName>
    </submittedName>
</protein>
<dbReference type="RefSeq" id="WP_188859988.1">
    <property type="nucleotide sequence ID" value="NZ_BMLT01000003.1"/>
</dbReference>
<accession>A0A917ZBR4</accession>